<dbReference type="AlphaFoldDB" id="A0A432Y7Q9"/>
<protein>
    <submittedName>
        <fullName evidence="10">Sodium:dicarboxylate symporter</fullName>
    </submittedName>
</protein>
<evidence type="ECO:0000256" key="6">
    <source>
        <dbReference type="ARBA" id="ARBA00022989"/>
    </source>
</evidence>
<dbReference type="InterPro" id="IPR031312">
    <property type="entry name" value="Na/sul_symport_CS"/>
</dbReference>
<feature type="transmembrane region" description="Helical" evidence="8">
    <location>
        <begin position="314"/>
        <end position="337"/>
    </location>
</feature>
<dbReference type="OrthoDB" id="9766267at2"/>
<evidence type="ECO:0000313" key="10">
    <source>
        <dbReference type="EMBL" id="RUO57010.1"/>
    </source>
</evidence>
<dbReference type="PRINTS" id="PR00758">
    <property type="entry name" value="ARSENICPUMP"/>
</dbReference>
<feature type="transmembrane region" description="Helical" evidence="8">
    <location>
        <begin position="272"/>
        <end position="293"/>
    </location>
</feature>
<dbReference type="CDD" id="cd01115">
    <property type="entry name" value="SLC13_permease"/>
    <property type="match status" value="1"/>
</dbReference>
<feature type="transmembrane region" description="Helical" evidence="8">
    <location>
        <begin position="21"/>
        <end position="42"/>
    </location>
</feature>
<feature type="transmembrane region" description="Helical" evidence="8">
    <location>
        <begin position="349"/>
        <end position="365"/>
    </location>
</feature>
<feature type="transmembrane region" description="Helical" evidence="8">
    <location>
        <begin position="48"/>
        <end position="66"/>
    </location>
</feature>
<proteinExistence type="inferred from homology"/>
<keyword evidence="5 8" id="KW-0812">Transmembrane</keyword>
<dbReference type="GO" id="GO:0005886">
    <property type="term" value="C:plasma membrane"/>
    <property type="evidence" value="ECO:0007669"/>
    <property type="project" value="UniProtKB-SubCell"/>
</dbReference>
<name>A0A432Y7Q9_9GAMM</name>
<feature type="transmembrane region" description="Helical" evidence="8">
    <location>
        <begin position="200"/>
        <end position="222"/>
    </location>
</feature>
<comment type="subcellular location">
    <subcellularLocation>
        <location evidence="1">Cell membrane</location>
        <topology evidence="1">Multi-pass membrane protein</topology>
    </subcellularLocation>
</comment>
<dbReference type="InterPro" id="IPR001898">
    <property type="entry name" value="SLC13A/DASS"/>
</dbReference>
<dbReference type="RefSeq" id="WP_110574481.1">
    <property type="nucleotide sequence ID" value="NZ_PIPV01000003.1"/>
</dbReference>
<dbReference type="Proteomes" id="UP000287330">
    <property type="component" value="Unassembled WGS sequence"/>
</dbReference>
<feature type="domain" description="Citrate transporter-like" evidence="9">
    <location>
        <begin position="40"/>
        <end position="394"/>
    </location>
</feature>
<dbReference type="EMBL" id="PIPV01000003">
    <property type="protein sequence ID" value="RUO57010.1"/>
    <property type="molecule type" value="Genomic_DNA"/>
</dbReference>
<evidence type="ECO:0000256" key="8">
    <source>
        <dbReference type="SAM" id="Phobius"/>
    </source>
</evidence>
<evidence type="ECO:0000256" key="3">
    <source>
        <dbReference type="ARBA" id="ARBA00022448"/>
    </source>
</evidence>
<organism evidence="10 11">
    <name type="scientific">Idiomarina fontislapidosi</name>
    <dbReference type="NCBI Taxonomy" id="263723"/>
    <lineage>
        <taxon>Bacteria</taxon>
        <taxon>Pseudomonadati</taxon>
        <taxon>Pseudomonadota</taxon>
        <taxon>Gammaproteobacteria</taxon>
        <taxon>Alteromonadales</taxon>
        <taxon>Idiomarinaceae</taxon>
        <taxon>Idiomarina</taxon>
    </lineage>
</organism>
<feature type="transmembrane region" description="Helical" evidence="8">
    <location>
        <begin position="160"/>
        <end position="180"/>
    </location>
</feature>
<feature type="transmembrane region" description="Helical" evidence="8">
    <location>
        <begin position="117"/>
        <end position="148"/>
    </location>
</feature>
<feature type="transmembrane region" description="Helical" evidence="8">
    <location>
        <begin position="78"/>
        <end position="97"/>
    </location>
</feature>
<dbReference type="InterPro" id="IPR000802">
    <property type="entry name" value="Arsenical_pump_ArsB"/>
</dbReference>
<keyword evidence="4" id="KW-1003">Cell membrane</keyword>
<sequence length="454" mass="48320">MSHKILGPIAALLSAIVTRNLGMPLDAALTLATVVWVAWWWVSECIPLAMTALLPFILLPLIGVLSPNEAATALGDNIILLFMAAFMMAKAIEASGVHKRLALSLIAFIGPDSGRRIVIAFMCATAFLSMWISNTASVLALLPVALALADATDNKPFQKALLLGLAYSGSVGGIATLVGTPPNLIFASIYENISGQSFDFTRWLGIGIPMMVISIPLMAWYLTRNIQLSMPLQLPAQDQMSAYEKRVLMVFGMVVLLWVTRTTPLGGWTGLLGLPALNDATVALAGALAMFVIPSGQKQQPTLLDWSLAKDIPWGILLLFAGGICLAKGVMASGLGTLMGESLTILGEWPLWLLILILTLSVSFMTEFTSNTATATLLMPILAATAQAINQPIEILMIPAVIACSCAFCMPVATPPNSIVFASNRITIRDMARTGVVLNILLAFVTTAIVMVLV</sequence>
<dbReference type="NCBIfam" id="TIGR00785">
    <property type="entry name" value="dass"/>
    <property type="match status" value="1"/>
</dbReference>
<keyword evidence="3" id="KW-0813">Transport</keyword>
<dbReference type="InterPro" id="IPR004680">
    <property type="entry name" value="Cit_transptr-like_dom"/>
</dbReference>
<feature type="transmembrane region" description="Helical" evidence="8">
    <location>
        <begin position="435"/>
        <end position="453"/>
    </location>
</feature>
<dbReference type="PANTHER" id="PTHR10283:SF82">
    <property type="entry name" value="SOLUTE CARRIER FAMILY 13 MEMBER 2"/>
    <property type="match status" value="1"/>
</dbReference>
<dbReference type="GO" id="GO:0015105">
    <property type="term" value="F:arsenite transmembrane transporter activity"/>
    <property type="evidence" value="ECO:0007669"/>
    <property type="project" value="InterPro"/>
</dbReference>
<dbReference type="GO" id="GO:0015141">
    <property type="term" value="F:succinate transmembrane transporter activity"/>
    <property type="evidence" value="ECO:0007669"/>
    <property type="project" value="UniProtKB-ARBA"/>
</dbReference>
<evidence type="ECO:0000256" key="1">
    <source>
        <dbReference type="ARBA" id="ARBA00004651"/>
    </source>
</evidence>
<evidence type="ECO:0000256" key="2">
    <source>
        <dbReference type="ARBA" id="ARBA00009843"/>
    </source>
</evidence>
<dbReference type="PROSITE" id="PS01271">
    <property type="entry name" value="NA_SULFATE"/>
    <property type="match status" value="1"/>
</dbReference>
<feature type="transmembrane region" description="Helical" evidence="8">
    <location>
        <begin position="395"/>
        <end position="414"/>
    </location>
</feature>
<gene>
    <name evidence="10" type="ORF">CWE25_04870</name>
</gene>
<evidence type="ECO:0000256" key="4">
    <source>
        <dbReference type="ARBA" id="ARBA00022475"/>
    </source>
</evidence>
<evidence type="ECO:0000259" key="9">
    <source>
        <dbReference type="Pfam" id="PF03600"/>
    </source>
</evidence>
<keyword evidence="6 8" id="KW-1133">Transmembrane helix</keyword>
<keyword evidence="11" id="KW-1185">Reference proteome</keyword>
<evidence type="ECO:0000256" key="7">
    <source>
        <dbReference type="ARBA" id="ARBA00023136"/>
    </source>
</evidence>
<comment type="caution">
    <text evidence="10">The sequence shown here is derived from an EMBL/GenBank/DDBJ whole genome shotgun (WGS) entry which is preliminary data.</text>
</comment>
<keyword evidence="7 8" id="KW-0472">Membrane</keyword>
<evidence type="ECO:0000256" key="5">
    <source>
        <dbReference type="ARBA" id="ARBA00022692"/>
    </source>
</evidence>
<feature type="transmembrane region" description="Helical" evidence="8">
    <location>
        <begin position="243"/>
        <end position="260"/>
    </location>
</feature>
<evidence type="ECO:0000313" key="11">
    <source>
        <dbReference type="Proteomes" id="UP000287330"/>
    </source>
</evidence>
<accession>A0A432Y7Q9</accession>
<dbReference type="PANTHER" id="PTHR10283">
    <property type="entry name" value="SOLUTE CARRIER FAMILY 13 MEMBER"/>
    <property type="match status" value="1"/>
</dbReference>
<dbReference type="Pfam" id="PF03600">
    <property type="entry name" value="CitMHS"/>
    <property type="match status" value="1"/>
</dbReference>
<reference evidence="11" key="1">
    <citation type="journal article" date="2018" name="Front. Microbiol.">
        <title>Genome-Based Analysis Reveals the Taxonomy and Diversity of the Family Idiomarinaceae.</title>
        <authorList>
            <person name="Liu Y."/>
            <person name="Lai Q."/>
            <person name="Shao Z."/>
        </authorList>
    </citation>
    <scope>NUCLEOTIDE SEQUENCE [LARGE SCALE GENOMIC DNA]</scope>
    <source>
        <strain evidence="11">F23</strain>
    </source>
</reference>
<comment type="similarity">
    <text evidence="2">Belongs to the CitM (TC 2.A.11) transporter family.</text>
</comment>